<dbReference type="EMBL" id="AP019860">
    <property type="protein sequence ID" value="BBM83736.1"/>
    <property type="molecule type" value="Genomic_DNA"/>
</dbReference>
<sequence length="190" mass="21625">MSIPFDCPFCSYKKNVPDNFYGKKIKCPRCLATLTLGVPQPTKLTALPLPETDPSLGAIELEKQEVREKECPICLQLVYEGKECSVYKRYTELLKESQDKQVKDEDLLKDYESIKSVAEKNYKLGFASLIYGLSFVISPMILYQNYKILPQVCENLERSTRRKLNASNLMAVVGLVSSLFVAIGLTYYIR</sequence>
<evidence type="ECO:0000313" key="3">
    <source>
        <dbReference type="Proteomes" id="UP000326354"/>
    </source>
</evidence>
<keyword evidence="1" id="KW-0812">Transmembrane</keyword>
<keyword evidence="1" id="KW-1133">Transmembrane helix</keyword>
<organism evidence="2 3">
    <name type="scientific">Uabimicrobium amorphum</name>
    <dbReference type="NCBI Taxonomy" id="2596890"/>
    <lineage>
        <taxon>Bacteria</taxon>
        <taxon>Pseudomonadati</taxon>
        <taxon>Planctomycetota</taxon>
        <taxon>Candidatus Uabimicrobiia</taxon>
        <taxon>Candidatus Uabimicrobiales</taxon>
        <taxon>Candidatus Uabimicrobiaceae</taxon>
        <taxon>Candidatus Uabimicrobium</taxon>
    </lineage>
</organism>
<proteinExistence type="predicted"/>
<protein>
    <submittedName>
        <fullName evidence="2">Uncharacterized protein</fullName>
    </submittedName>
</protein>
<feature type="transmembrane region" description="Helical" evidence="1">
    <location>
        <begin position="124"/>
        <end position="146"/>
    </location>
</feature>
<keyword evidence="3" id="KW-1185">Reference proteome</keyword>
<dbReference type="Proteomes" id="UP000326354">
    <property type="component" value="Chromosome"/>
</dbReference>
<dbReference type="RefSeq" id="WP_151967923.1">
    <property type="nucleotide sequence ID" value="NZ_AP019860.1"/>
</dbReference>
<keyword evidence="1" id="KW-0472">Membrane</keyword>
<name>A0A5S9F2L7_UABAM</name>
<dbReference type="KEGG" id="uam:UABAM_02089"/>
<dbReference type="OrthoDB" id="209478at2"/>
<dbReference type="AlphaFoldDB" id="A0A5S9F2L7"/>
<evidence type="ECO:0000313" key="2">
    <source>
        <dbReference type="EMBL" id="BBM83736.1"/>
    </source>
</evidence>
<feature type="transmembrane region" description="Helical" evidence="1">
    <location>
        <begin position="166"/>
        <end position="189"/>
    </location>
</feature>
<accession>A0A5S9F2L7</accession>
<gene>
    <name evidence="2" type="ORF">UABAM_02089</name>
</gene>
<reference evidence="2 3" key="1">
    <citation type="submission" date="2019-08" db="EMBL/GenBank/DDBJ databases">
        <title>Complete genome sequence of Candidatus Uab amorphum.</title>
        <authorList>
            <person name="Shiratori T."/>
            <person name="Suzuki S."/>
            <person name="Kakizawa Y."/>
            <person name="Ishida K."/>
        </authorList>
    </citation>
    <scope>NUCLEOTIDE SEQUENCE [LARGE SCALE GENOMIC DNA]</scope>
    <source>
        <strain evidence="2 3">SRT547</strain>
    </source>
</reference>
<evidence type="ECO:0000256" key="1">
    <source>
        <dbReference type="SAM" id="Phobius"/>
    </source>
</evidence>